<gene>
    <name evidence="2" type="ORF">H0G86_011721</name>
</gene>
<accession>A0A8G0LPZ3</accession>
<feature type="region of interest" description="Disordered" evidence="1">
    <location>
        <begin position="91"/>
        <end position="140"/>
    </location>
</feature>
<evidence type="ECO:0000313" key="2">
    <source>
        <dbReference type="EMBL" id="QYT04818.1"/>
    </source>
</evidence>
<feature type="compositionally biased region" description="Low complexity" evidence="1">
    <location>
        <begin position="319"/>
        <end position="361"/>
    </location>
</feature>
<name>A0A8G0LPZ3_9HYPO</name>
<feature type="compositionally biased region" description="Acidic residues" evidence="1">
    <location>
        <begin position="561"/>
        <end position="570"/>
    </location>
</feature>
<organism evidence="2 3">
    <name type="scientific">Trichoderma simmonsii</name>
    <dbReference type="NCBI Taxonomy" id="1491479"/>
    <lineage>
        <taxon>Eukaryota</taxon>
        <taxon>Fungi</taxon>
        <taxon>Dikarya</taxon>
        <taxon>Ascomycota</taxon>
        <taxon>Pezizomycotina</taxon>
        <taxon>Sordariomycetes</taxon>
        <taxon>Hypocreomycetidae</taxon>
        <taxon>Hypocreales</taxon>
        <taxon>Hypocreaceae</taxon>
        <taxon>Trichoderma</taxon>
    </lineage>
</organism>
<dbReference type="Proteomes" id="UP000826661">
    <property type="component" value="Chromosome VI"/>
</dbReference>
<feature type="region of interest" description="Disordered" evidence="1">
    <location>
        <begin position="561"/>
        <end position="580"/>
    </location>
</feature>
<dbReference type="AlphaFoldDB" id="A0A8G0LPZ3"/>
<sequence length="580" mass="63236">MPMPIPRYQREQKADEAYKALKRMVPELQPQYAPGGLAKTQWEIDNGYPSGYNWEYTPLHHAEDAADMESEPLPEGLNVQNHSRLAAIRQEMAKRQAARAAGLSTETPVNSPGKQSPEQAQRYEQSPPIQSSAAPLHHNVPRSRIGTAQERFMTSNSKGQLMVGFAADIPSVTGQEVPQNPGSVTRPFAELACCSQPEVLPRAVEEEPEQSLPDVTSAEDLEPDANANVVLERSMRKRRPSARARESLQYDLEMGQCAETSSEKLQGKKARPSKPKRRQAGEAKGSQDAKGSEDTKGPEGAQDPQGGLEPTQEADSQEAATTATATTGATRSTRATRSTTRATTRAAARATTRTTTGTTTAESAVTAPRVQKRGSLAHSYSAAKRPSLPDVVEVPKLEEEEDECHCVVQKPGQPGSETSTTRDIRQRPCKRLNCKIRKSENYFGILRGEQISARPPPVSAAEWAWVADDARFAVEAIKACYALSADWINTELLVPRQHQMDRDAAQAIIDSAGVEYTRIEHAHRSENGPVAERAEFAGVADTATFAMHAVEASFAFAEGWDVDETDDESEEQHSPPPAAL</sequence>
<evidence type="ECO:0000256" key="1">
    <source>
        <dbReference type="SAM" id="MobiDB-lite"/>
    </source>
</evidence>
<reference evidence="2 3" key="1">
    <citation type="journal article" date="2021" name="BMC Genomics">
        <title>Telomere-to-telomere genome assembly of asparaginase-producing Trichoderma simmonsii.</title>
        <authorList>
            <person name="Chung D."/>
            <person name="Kwon Y.M."/>
            <person name="Yang Y."/>
        </authorList>
    </citation>
    <scope>NUCLEOTIDE SEQUENCE [LARGE SCALE GENOMIC DNA]</scope>
    <source>
        <strain evidence="2 3">GH-Sj1</strain>
    </source>
</reference>
<keyword evidence="3" id="KW-1185">Reference proteome</keyword>
<dbReference type="EMBL" id="CP075869">
    <property type="protein sequence ID" value="QYT04818.1"/>
    <property type="molecule type" value="Genomic_DNA"/>
</dbReference>
<feature type="compositionally biased region" description="Basic and acidic residues" evidence="1">
    <location>
        <begin position="279"/>
        <end position="297"/>
    </location>
</feature>
<evidence type="ECO:0000313" key="3">
    <source>
        <dbReference type="Proteomes" id="UP000826661"/>
    </source>
</evidence>
<feature type="compositionally biased region" description="Basic residues" evidence="1">
    <location>
        <begin position="267"/>
        <end position="278"/>
    </location>
</feature>
<protein>
    <submittedName>
        <fullName evidence="2">Uncharacterized protein</fullName>
    </submittedName>
</protein>
<feature type="region of interest" description="Disordered" evidence="1">
    <location>
        <begin position="200"/>
        <end position="386"/>
    </location>
</feature>
<proteinExistence type="predicted"/>
<feature type="compositionally biased region" description="Polar residues" evidence="1">
    <location>
        <begin position="104"/>
        <end position="133"/>
    </location>
</feature>